<dbReference type="AlphaFoldDB" id="A0A165DWI1"/>
<accession>A0A165DWI1</accession>
<protein>
    <submittedName>
        <fullName evidence="11">p-loop containing nucleoside triphosphate hydrolase protein</fullName>
    </submittedName>
</protein>
<evidence type="ECO:0000256" key="7">
    <source>
        <dbReference type="ARBA" id="ARBA00023306"/>
    </source>
</evidence>
<dbReference type="GO" id="GO:0005634">
    <property type="term" value="C:nucleus"/>
    <property type="evidence" value="ECO:0007669"/>
    <property type="project" value="UniProtKB-SubCell"/>
</dbReference>
<dbReference type="InterPro" id="IPR053016">
    <property type="entry name" value="CTF18-RFC_complex"/>
</dbReference>
<keyword evidence="2" id="KW-0235">DNA replication</keyword>
<dbReference type="Proteomes" id="UP000077266">
    <property type="component" value="Unassembled WGS sequence"/>
</dbReference>
<dbReference type="Gene3D" id="3.40.50.300">
    <property type="entry name" value="P-loop containing nucleotide triphosphate hydrolases"/>
    <property type="match status" value="1"/>
</dbReference>
<evidence type="ECO:0000256" key="6">
    <source>
        <dbReference type="ARBA" id="ARBA00023242"/>
    </source>
</evidence>
<dbReference type="InterPro" id="IPR003593">
    <property type="entry name" value="AAA+_ATPase"/>
</dbReference>
<dbReference type="CDD" id="cd18140">
    <property type="entry name" value="HLD_clamp_RFC"/>
    <property type="match status" value="1"/>
</dbReference>
<keyword evidence="7" id="KW-0131">Cell cycle</keyword>
<proteinExistence type="inferred from homology"/>
<evidence type="ECO:0000256" key="2">
    <source>
        <dbReference type="ARBA" id="ARBA00022705"/>
    </source>
</evidence>
<reference evidence="11 12" key="1">
    <citation type="journal article" date="2016" name="Mol. Biol. Evol.">
        <title>Comparative Genomics of Early-Diverging Mushroom-Forming Fungi Provides Insights into the Origins of Lignocellulose Decay Capabilities.</title>
        <authorList>
            <person name="Nagy L.G."/>
            <person name="Riley R."/>
            <person name="Tritt A."/>
            <person name="Adam C."/>
            <person name="Daum C."/>
            <person name="Floudas D."/>
            <person name="Sun H."/>
            <person name="Yadav J.S."/>
            <person name="Pangilinan J."/>
            <person name="Larsson K.H."/>
            <person name="Matsuura K."/>
            <person name="Barry K."/>
            <person name="Labutti K."/>
            <person name="Kuo R."/>
            <person name="Ohm R.A."/>
            <person name="Bhattacharya S.S."/>
            <person name="Shirouzu T."/>
            <person name="Yoshinaga Y."/>
            <person name="Martin F.M."/>
            <person name="Grigoriev I.V."/>
            <person name="Hibbett D.S."/>
        </authorList>
    </citation>
    <scope>NUCLEOTIDE SEQUENCE [LARGE SCALE GENOMIC DNA]</scope>
    <source>
        <strain evidence="11 12">HHB12029</strain>
    </source>
</reference>
<keyword evidence="4" id="KW-0067">ATP-binding</keyword>
<dbReference type="GO" id="GO:0005524">
    <property type="term" value="F:ATP binding"/>
    <property type="evidence" value="ECO:0007669"/>
    <property type="project" value="UniProtKB-KW"/>
</dbReference>
<keyword evidence="5" id="KW-0238">DNA-binding</keyword>
<dbReference type="EMBL" id="KV426185">
    <property type="protein sequence ID" value="KZV85521.1"/>
    <property type="molecule type" value="Genomic_DNA"/>
</dbReference>
<dbReference type="InParanoid" id="A0A165DWI1"/>
<gene>
    <name evidence="11" type="ORF">EXIGLDRAFT_254634</name>
</gene>
<dbReference type="CDD" id="cd00009">
    <property type="entry name" value="AAA"/>
    <property type="match status" value="1"/>
</dbReference>
<dbReference type="InterPro" id="IPR027417">
    <property type="entry name" value="P-loop_NTPase"/>
</dbReference>
<dbReference type="STRING" id="1314781.A0A165DWI1"/>
<dbReference type="SMART" id="SM00382">
    <property type="entry name" value="AAA"/>
    <property type="match status" value="1"/>
</dbReference>
<organism evidence="11 12">
    <name type="scientific">Exidia glandulosa HHB12029</name>
    <dbReference type="NCBI Taxonomy" id="1314781"/>
    <lineage>
        <taxon>Eukaryota</taxon>
        <taxon>Fungi</taxon>
        <taxon>Dikarya</taxon>
        <taxon>Basidiomycota</taxon>
        <taxon>Agaricomycotina</taxon>
        <taxon>Agaricomycetes</taxon>
        <taxon>Auriculariales</taxon>
        <taxon>Exidiaceae</taxon>
        <taxon>Exidia</taxon>
    </lineage>
</organism>
<comment type="similarity">
    <text evidence="8">Belongs to the activator 1 small subunits family. CTF18 subfamily.</text>
</comment>
<dbReference type="PANTHER" id="PTHR46765">
    <property type="entry name" value="P-LOOP CONTAINING NUCLEOSIDE TRIPHOSPHATE HYDROLASES SUPERFAMILY PROTEIN"/>
    <property type="match status" value="1"/>
</dbReference>
<keyword evidence="3" id="KW-0547">Nucleotide-binding</keyword>
<dbReference type="GO" id="GO:0003677">
    <property type="term" value="F:DNA binding"/>
    <property type="evidence" value="ECO:0007669"/>
    <property type="project" value="UniProtKB-KW"/>
</dbReference>
<evidence type="ECO:0000313" key="12">
    <source>
        <dbReference type="Proteomes" id="UP000077266"/>
    </source>
</evidence>
<dbReference type="Gene3D" id="1.10.8.60">
    <property type="match status" value="1"/>
</dbReference>
<evidence type="ECO:0000259" key="10">
    <source>
        <dbReference type="SMART" id="SM00382"/>
    </source>
</evidence>
<comment type="subcellular location">
    <subcellularLocation>
        <location evidence="1">Nucleus</location>
    </subcellularLocation>
</comment>
<keyword evidence="11" id="KW-0378">Hydrolase</keyword>
<evidence type="ECO:0000256" key="3">
    <source>
        <dbReference type="ARBA" id="ARBA00022741"/>
    </source>
</evidence>
<dbReference type="GO" id="GO:0016887">
    <property type="term" value="F:ATP hydrolysis activity"/>
    <property type="evidence" value="ECO:0007669"/>
    <property type="project" value="InterPro"/>
</dbReference>
<keyword evidence="6" id="KW-0539">Nucleus</keyword>
<dbReference type="PANTHER" id="PTHR46765:SF1">
    <property type="entry name" value="P-LOOP CONTAINING NUCLEOSIDE TRIPHOSPHATE HYDROLASES SUPERFAMILY PROTEIN"/>
    <property type="match status" value="1"/>
</dbReference>
<dbReference type="GO" id="GO:0006260">
    <property type="term" value="P:DNA replication"/>
    <property type="evidence" value="ECO:0007669"/>
    <property type="project" value="UniProtKB-KW"/>
</dbReference>
<dbReference type="OrthoDB" id="2195431at2759"/>
<dbReference type="InterPro" id="IPR003959">
    <property type="entry name" value="ATPase_AAA_core"/>
</dbReference>
<feature type="domain" description="AAA+ ATPase" evidence="10">
    <location>
        <begin position="40"/>
        <end position="192"/>
    </location>
</feature>
<sequence>MAWVKEWDYCVFGTNKRRKRARDEMEGDTYVNTDELQRPRERILLLSGPPGLGKTTLAHVVARQAGYDVMEINASDARTGQVIDDRVRPALESGSAVGSKRPVLVIIDEIDGATGAGDNSGHFVQKLLQLTIDKPAKKGRKKEQGGARPLRRPIICICNDLYAASLAKLRPQARIIRFHKPADVHLVKRLRDICEREGLRPDTRALSTLVGVAQGDMRGCLNTLQFIKAKNQDLSETVVRAATTGMKEADIAFTAVLNNLFTPMSKRRVKELGLREDEETRYVSRLSREVEATGALDKVYNGCFEHYITLRLQDANLERHQKAAEWLCAYDIMSGTMKSEREYAVLPYLPYMAVPFFPLFNERGAPKVERPKADWEHFVKTKQNEEIYKSLNREGRAPEYRHLLSNGILQLEFAPLINRIISPPLRPVNSQVIRPEEKKLLARLVDVMVALDLRFIQEKSEDGNLVYRLDPPIDVFVTYDGKRASDINVSRYAVRHLVASEIDEKAIHRQAEASEATKRHTFTQPATQEQEDEPMHEAAEADDDAAGGRLIAGVANKRIRVAPVAKPVEEKGPVDFFGRPIVVSATKSRKAAAAPIVKKFKVTYKFHEGNSSAVRKPVKVASLL</sequence>
<evidence type="ECO:0000256" key="1">
    <source>
        <dbReference type="ARBA" id="ARBA00004123"/>
    </source>
</evidence>
<feature type="region of interest" description="Disordered" evidence="9">
    <location>
        <begin position="511"/>
        <end position="543"/>
    </location>
</feature>
<evidence type="ECO:0000256" key="9">
    <source>
        <dbReference type="SAM" id="MobiDB-lite"/>
    </source>
</evidence>
<name>A0A165DWI1_EXIGL</name>
<dbReference type="SUPFAM" id="SSF52540">
    <property type="entry name" value="P-loop containing nucleoside triphosphate hydrolases"/>
    <property type="match status" value="1"/>
</dbReference>
<dbReference type="FunCoup" id="A0A165DWI1">
    <property type="interactions" value="670"/>
</dbReference>
<evidence type="ECO:0000313" key="11">
    <source>
        <dbReference type="EMBL" id="KZV85521.1"/>
    </source>
</evidence>
<evidence type="ECO:0000256" key="5">
    <source>
        <dbReference type="ARBA" id="ARBA00023125"/>
    </source>
</evidence>
<evidence type="ECO:0000256" key="4">
    <source>
        <dbReference type="ARBA" id="ARBA00022840"/>
    </source>
</evidence>
<keyword evidence="12" id="KW-1185">Reference proteome</keyword>
<dbReference type="InterPro" id="IPR047854">
    <property type="entry name" value="RFC_lid"/>
</dbReference>
<dbReference type="Pfam" id="PF00004">
    <property type="entry name" value="AAA"/>
    <property type="match status" value="1"/>
</dbReference>
<evidence type="ECO:0000256" key="8">
    <source>
        <dbReference type="ARBA" id="ARBA00043975"/>
    </source>
</evidence>